<accession>D8LX40</accession>
<proteinExistence type="predicted"/>
<keyword evidence="2" id="KW-1185">Reference proteome</keyword>
<evidence type="ECO:0000313" key="1">
    <source>
        <dbReference type="EMBL" id="CBK20835.2"/>
    </source>
</evidence>
<name>D8LX40_BLAHO</name>
<dbReference type="InParanoid" id="D8LX40"/>
<reference evidence="1" key="1">
    <citation type="submission" date="2010-02" db="EMBL/GenBank/DDBJ databases">
        <title>Sequencing and annotation of the Blastocystis hominis genome.</title>
        <authorList>
            <person name="Wincker P."/>
        </authorList>
    </citation>
    <scope>NUCLEOTIDE SEQUENCE</scope>
    <source>
        <strain evidence="1">Singapore isolate B</strain>
    </source>
</reference>
<dbReference type="EMBL" id="FN668639">
    <property type="protein sequence ID" value="CBK20835.2"/>
    <property type="molecule type" value="Genomic_DNA"/>
</dbReference>
<organism evidence="1">
    <name type="scientific">Blastocystis hominis</name>
    <dbReference type="NCBI Taxonomy" id="12968"/>
    <lineage>
        <taxon>Eukaryota</taxon>
        <taxon>Sar</taxon>
        <taxon>Stramenopiles</taxon>
        <taxon>Bigyra</taxon>
        <taxon>Opalozoa</taxon>
        <taxon>Opalinata</taxon>
        <taxon>Blastocystidae</taxon>
        <taxon>Blastocystis</taxon>
    </lineage>
</organism>
<dbReference type="Proteomes" id="UP000008312">
    <property type="component" value="Unassembled WGS sequence"/>
</dbReference>
<dbReference type="AlphaFoldDB" id="D8LX40"/>
<evidence type="ECO:0000313" key="2">
    <source>
        <dbReference type="Proteomes" id="UP000008312"/>
    </source>
</evidence>
<gene>
    <name evidence="1" type="ORF">GSBLH_T00001091001</name>
</gene>
<sequence>MGICFVWNTYLLEMFWTPSGTRCASELCSLRGDGFLVRCRDQVHEGWRKSTSFRFF</sequence>
<dbReference type="RefSeq" id="XP_012894883.1">
    <property type="nucleotide sequence ID" value="XM_013039429.1"/>
</dbReference>
<protein>
    <submittedName>
        <fullName evidence="1">Uncharacterized protein</fullName>
    </submittedName>
</protein>
<dbReference type="GeneID" id="24918370"/>